<protein>
    <recommendedName>
        <fullName evidence="10">Serine/threonine-protein phosphatase 2A activator</fullName>
        <ecNumber evidence="10">5.2.1.8</ecNumber>
    </recommendedName>
    <alternativeName>
        <fullName evidence="10">Phosphotyrosyl phosphatase activator</fullName>
    </alternativeName>
</protein>
<dbReference type="AlphaFoldDB" id="A0A3N4III4"/>
<evidence type="ECO:0000256" key="3">
    <source>
        <dbReference type="ARBA" id="ARBA00004496"/>
    </source>
</evidence>
<evidence type="ECO:0000256" key="9">
    <source>
        <dbReference type="ARBA" id="ARBA00025287"/>
    </source>
</evidence>
<feature type="compositionally biased region" description="Pro residues" evidence="11">
    <location>
        <begin position="376"/>
        <end position="386"/>
    </location>
</feature>
<dbReference type="CDD" id="cd04087">
    <property type="entry name" value="PTPA"/>
    <property type="match status" value="1"/>
</dbReference>
<dbReference type="InterPro" id="IPR037218">
    <property type="entry name" value="PTPA_sf"/>
</dbReference>
<evidence type="ECO:0000256" key="4">
    <source>
        <dbReference type="ARBA" id="ARBA00011019"/>
    </source>
</evidence>
<evidence type="ECO:0000256" key="2">
    <source>
        <dbReference type="ARBA" id="ARBA00004123"/>
    </source>
</evidence>
<dbReference type="Proteomes" id="UP000275078">
    <property type="component" value="Unassembled WGS sequence"/>
</dbReference>
<dbReference type="STRING" id="1160509.A0A3N4III4"/>
<dbReference type="PANTHER" id="PTHR10012:SF3">
    <property type="entry name" value="SERINE_THREONINE-PROTEIN PHOSPHATASE 2A ACTIVATOR 1"/>
    <property type="match status" value="1"/>
</dbReference>
<dbReference type="GO" id="GO:0000159">
    <property type="term" value="C:protein phosphatase type 2A complex"/>
    <property type="evidence" value="ECO:0007669"/>
    <property type="project" value="TreeGrafter"/>
</dbReference>
<organism evidence="12 13">
    <name type="scientific">Ascobolus immersus RN42</name>
    <dbReference type="NCBI Taxonomy" id="1160509"/>
    <lineage>
        <taxon>Eukaryota</taxon>
        <taxon>Fungi</taxon>
        <taxon>Dikarya</taxon>
        <taxon>Ascomycota</taxon>
        <taxon>Pezizomycotina</taxon>
        <taxon>Pezizomycetes</taxon>
        <taxon>Pezizales</taxon>
        <taxon>Ascobolaceae</taxon>
        <taxon>Ascobolus</taxon>
    </lineage>
</organism>
<evidence type="ECO:0000256" key="11">
    <source>
        <dbReference type="SAM" id="MobiDB-lite"/>
    </source>
</evidence>
<sequence>MRTGLECGHWKTLPLLELGRSQTDPSTHTFATPTKRINSHDDLNTFLSSAAHTTLTSFLNLLNASVTPISTDPPTDYRKLFTNSPSITVSPAVQSIISLVSDLTALVDTVPPEEGPRRFGNKAFRTWTALVAERINAEDGLLEKYLPSSLLSLPGAKDELKSYLLNAFGSGQRLDYGTGHELSFLAFICALYLLGFFTPSSDEPALATKALKTYLILIRKLVKTYNLEPAGSHGVWGLDDHSFLPYIFGSAQLTTCPVNGKPERGVPKQGDVVKKETVDDWRERNLYFDAIGFINDVKTGPFWEHSPILYDVSGVQGGWAKINQGMIKMYHAEVLGKFPVVQHFHFGSIFPFPELSSEPHAQPKGPVHSGSSYTPAPIPASQPPTRAPWATPSAARPSGAALPGTPRQPPMEGTRAPWAAAGASMPPPPGPEGTRAPWAAGGPPLGPEGTKAPWATGGPGKMPPPPGPEGTKAPWAK</sequence>
<evidence type="ECO:0000313" key="13">
    <source>
        <dbReference type="Proteomes" id="UP000275078"/>
    </source>
</evidence>
<dbReference type="InterPro" id="IPR043170">
    <property type="entry name" value="PTPA_C_lid"/>
</dbReference>
<proteinExistence type="inferred from homology"/>
<dbReference type="GO" id="GO:0007052">
    <property type="term" value="P:mitotic spindle organization"/>
    <property type="evidence" value="ECO:0007669"/>
    <property type="project" value="TreeGrafter"/>
</dbReference>
<dbReference type="Gene3D" id="1.20.120.1150">
    <property type="match status" value="1"/>
</dbReference>
<keyword evidence="13" id="KW-1185">Reference proteome</keyword>
<dbReference type="InterPro" id="IPR004327">
    <property type="entry name" value="Phstyr_phstse_ac"/>
</dbReference>
<feature type="compositionally biased region" description="Low complexity" evidence="11">
    <location>
        <begin position="432"/>
        <end position="442"/>
    </location>
</feature>
<reference evidence="12 13" key="1">
    <citation type="journal article" date="2018" name="Nat. Ecol. Evol.">
        <title>Pezizomycetes genomes reveal the molecular basis of ectomycorrhizal truffle lifestyle.</title>
        <authorList>
            <person name="Murat C."/>
            <person name="Payen T."/>
            <person name="Noel B."/>
            <person name="Kuo A."/>
            <person name="Morin E."/>
            <person name="Chen J."/>
            <person name="Kohler A."/>
            <person name="Krizsan K."/>
            <person name="Balestrini R."/>
            <person name="Da Silva C."/>
            <person name="Montanini B."/>
            <person name="Hainaut M."/>
            <person name="Levati E."/>
            <person name="Barry K.W."/>
            <person name="Belfiori B."/>
            <person name="Cichocki N."/>
            <person name="Clum A."/>
            <person name="Dockter R.B."/>
            <person name="Fauchery L."/>
            <person name="Guy J."/>
            <person name="Iotti M."/>
            <person name="Le Tacon F."/>
            <person name="Lindquist E.A."/>
            <person name="Lipzen A."/>
            <person name="Malagnac F."/>
            <person name="Mello A."/>
            <person name="Molinier V."/>
            <person name="Miyauchi S."/>
            <person name="Poulain J."/>
            <person name="Riccioni C."/>
            <person name="Rubini A."/>
            <person name="Sitrit Y."/>
            <person name="Splivallo R."/>
            <person name="Traeger S."/>
            <person name="Wang M."/>
            <person name="Zifcakova L."/>
            <person name="Wipf D."/>
            <person name="Zambonelli A."/>
            <person name="Paolocci F."/>
            <person name="Nowrousian M."/>
            <person name="Ottonello S."/>
            <person name="Baldrian P."/>
            <person name="Spatafora J.W."/>
            <person name="Henrissat B."/>
            <person name="Nagy L.G."/>
            <person name="Aury J.M."/>
            <person name="Wincker P."/>
            <person name="Grigoriev I.V."/>
            <person name="Bonfante P."/>
            <person name="Martin F.M."/>
        </authorList>
    </citation>
    <scope>NUCLEOTIDE SEQUENCE [LARGE SCALE GENOMIC DNA]</scope>
    <source>
        <strain evidence="12 13">RN42</strain>
    </source>
</reference>
<dbReference type="GO" id="GO:0005737">
    <property type="term" value="C:cytoplasm"/>
    <property type="evidence" value="ECO:0007669"/>
    <property type="project" value="UniProtKB-SubCell"/>
</dbReference>
<dbReference type="EMBL" id="ML119652">
    <property type="protein sequence ID" value="RPA85649.1"/>
    <property type="molecule type" value="Genomic_DNA"/>
</dbReference>
<dbReference type="GO" id="GO:0008160">
    <property type="term" value="F:protein tyrosine phosphatase activator activity"/>
    <property type="evidence" value="ECO:0007669"/>
    <property type="project" value="TreeGrafter"/>
</dbReference>
<evidence type="ECO:0000256" key="6">
    <source>
        <dbReference type="ARBA" id="ARBA00023110"/>
    </source>
</evidence>
<evidence type="ECO:0000256" key="8">
    <source>
        <dbReference type="ARBA" id="ARBA00023242"/>
    </source>
</evidence>
<dbReference type="EC" id="5.2.1.8" evidence="10"/>
<evidence type="ECO:0000256" key="7">
    <source>
        <dbReference type="ARBA" id="ARBA00023235"/>
    </source>
</evidence>
<accession>A0A3N4III4</accession>
<name>A0A3N4III4_ASCIM</name>
<dbReference type="PANTHER" id="PTHR10012">
    <property type="entry name" value="SERINE/THREONINE-PROTEIN PHOSPHATASE 2A REGULATORY SUBUNIT B"/>
    <property type="match status" value="1"/>
</dbReference>
<evidence type="ECO:0000256" key="1">
    <source>
        <dbReference type="ARBA" id="ARBA00000971"/>
    </source>
</evidence>
<keyword evidence="7 10" id="KW-0413">Isomerase</keyword>
<dbReference type="GO" id="GO:0005634">
    <property type="term" value="C:nucleus"/>
    <property type="evidence" value="ECO:0007669"/>
    <property type="project" value="UniProtKB-SubCell"/>
</dbReference>
<evidence type="ECO:0000256" key="5">
    <source>
        <dbReference type="ARBA" id="ARBA00022490"/>
    </source>
</evidence>
<feature type="region of interest" description="Disordered" evidence="11">
    <location>
        <begin position="357"/>
        <end position="477"/>
    </location>
</feature>
<comment type="similarity">
    <text evidence="4 10">Belongs to the PTPA-type PPIase family.</text>
</comment>
<dbReference type="OrthoDB" id="16120at2759"/>
<dbReference type="Pfam" id="PF03095">
    <property type="entry name" value="PTPA"/>
    <property type="match status" value="1"/>
</dbReference>
<comment type="subcellular location">
    <subcellularLocation>
        <location evidence="3 10">Cytoplasm</location>
    </subcellularLocation>
    <subcellularLocation>
        <location evidence="2">Nucleus</location>
    </subcellularLocation>
</comment>
<keyword evidence="8" id="KW-0539">Nucleus</keyword>
<comment type="function">
    <text evidence="9">PPIases accelerate the folding of proteins. It catalyzes the cis-trans isomerization of proline imidic peptide bonds in oligopeptides. Acts as a regulatory subunit for PP2A-like phosphatases modulating their activity or substrate specificity, probably by inducing a conformational change in the catalytic subunit, a direct target of the PPIase. Can reactivate inactive phosphatase PP2A-phosphatase methylesterase complexes (PP2Ai) in presence of ATP and Mg(2+) by dissociating the inactive form from the complex.</text>
</comment>
<evidence type="ECO:0000313" key="12">
    <source>
        <dbReference type="EMBL" id="RPA85649.1"/>
    </source>
</evidence>
<keyword evidence="5 10" id="KW-0963">Cytoplasm</keyword>
<gene>
    <name evidence="12" type="ORF">BJ508DRAFT_368651</name>
</gene>
<dbReference type="FunFam" id="1.20.120.1150:FF:000003">
    <property type="entry name" value="Serine/threonine-protein phosphatase 2A activator"/>
    <property type="match status" value="1"/>
</dbReference>
<dbReference type="GO" id="GO:0003755">
    <property type="term" value="F:peptidyl-prolyl cis-trans isomerase activity"/>
    <property type="evidence" value="ECO:0007669"/>
    <property type="project" value="UniProtKB-KW"/>
</dbReference>
<keyword evidence="6 10" id="KW-0697">Rotamase</keyword>
<evidence type="ECO:0000256" key="10">
    <source>
        <dbReference type="RuleBase" id="RU361210"/>
    </source>
</evidence>
<dbReference type="SUPFAM" id="SSF140984">
    <property type="entry name" value="PTPA-like"/>
    <property type="match status" value="1"/>
</dbReference>
<comment type="catalytic activity">
    <reaction evidence="1 10">
        <text>[protein]-peptidylproline (omega=180) = [protein]-peptidylproline (omega=0)</text>
        <dbReference type="Rhea" id="RHEA:16237"/>
        <dbReference type="Rhea" id="RHEA-COMP:10747"/>
        <dbReference type="Rhea" id="RHEA-COMP:10748"/>
        <dbReference type="ChEBI" id="CHEBI:83833"/>
        <dbReference type="ChEBI" id="CHEBI:83834"/>
        <dbReference type="EC" id="5.2.1.8"/>
    </reaction>
</comment>